<dbReference type="EMBL" id="QVPD01000006">
    <property type="protein sequence ID" value="RFP60581.1"/>
    <property type="molecule type" value="Genomic_DNA"/>
</dbReference>
<keyword evidence="2" id="KW-0012">Acyltransferase</keyword>
<dbReference type="InterPro" id="IPR000182">
    <property type="entry name" value="GNAT_dom"/>
</dbReference>
<accession>A0A372DLW2</accession>
<evidence type="ECO:0000259" key="3">
    <source>
        <dbReference type="PROSITE" id="PS51186"/>
    </source>
</evidence>
<comment type="caution">
    <text evidence="4">The sequence shown here is derived from an EMBL/GenBank/DDBJ whole genome shotgun (WGS) entry which is preliminary data.</text>
</comment>
<dbReference type="PANTHER" id="PTHR43877">
    <property type="entry name" value="AMINOALKYLPHOSPHONATE N-ACETYLTRANSFERASE-RELATED-RELATED"/>
    <property type="match status" value="1"/>
</dbReference>
<name>A0A372DLW2_9GAMM</name>
<dbReference type="InterPro" id="IPR050832">
    <property type="entry name" value="Bact_Acetyltransf"/>
</dbReference>
<dbReference type="GO" id="GO:0016747">
    <property type="term" value="F:acyltransferase activity, transferring groups other than amino-acyl groups"/>
    <property type="evidence" value="ECO:0007669"/>
    <property type="project" value="InterPro"/>
</dbReference>
<evidence type="ECO:0000313" key="5">
    <source>
        <dbReference type="Proteomes" id="UP000262917"/>
    </source>
</evidence>
<proteinExistence type="predicted"/>
<keyword evidence="1 4" id="KW-0808">Transferase</keyword>
<dbReference type="InterPro" id="IPR016181">
    <property type="entry name" value="Acyl_CoA_acyltransferase"/>
</dbReference>
<dbReference type="SUPFAM" id="SSF55729">
    <property type="entry name" value="Acyl-CoA N-acyltransferases (Nat)"/>
    <property type="match status" value="1"/>
</dbReference>
<gene>
    <name evidence="4" type="ORF">D0Y53_07755</name>
</gene>
<protein>
    <submittedName>
        <fullName evidence="4">GNAT family N-acetyltransferase</fullName>
    </submittedName>
</protein>
<evidence type="ECO:0000313" key="4">
    <source>
        <dbReference type="EMBL" id="RFP60581.1"/>
    </source>
</evidence>
<sequence length="150" mass="16176">MASAAGPAPRVRPATADDAGAVARLLAQLGYPCAHEEAAERIAVIAADPRQHLLLAEHDGAACGLVSLHLLYSLAHGAELARITALVVAPEHCRRGIGRRLLREVEQLSRRRRVHRIEVASNAQRTGAHAFYRDCGYADGSLRFVKMLGD</sequence>
<organism evidence="4 5">
    <name type="scientific">Cognatiluteimonas weifangensis</name>
    <dbReference type="NCBI Taxonomy" id="2303539"/>
    <lineage>
        <taxon>Bacteria</taxon>
        <taxon>Pseudomonadati</taxon>
        <taxon>Pseudomonadota</taxon>
        <taxon>Gammaproteobacteria</taxon>
        <taxon>Lysobacterales</taxon>
        <taxon>Lysobacteraceae</taxon>
        <taxon>Cognatiluteimonas</taxon>
    </lineage>
</organism>
<feature type="domain" description="N-acetyltransferase" evidence="3">
    <location>
        <begin position="9"/>
        <end position="150"/>
    </location>
</feature>
<keyword evidence="5" id="KW-1185">Reference proteome</keyword>
<evidence type="ECO:0000256" key="2">
    <source>
        <dbReference type="ARBA" id="ARBA00023315"/>
    </source>
</evidence>
<reference evidence="4 5" key="1">
    <citation type="submission" date="2018-08" db="EMBL/GenBank/DDBJ databases">
        <title>Lysobacter weifangensis sp. nov., a new member of the family 'Xanthomonadaceae', isolated from soil in a farmland.</title>
        <authorList>
            <person name="Zhao H."/>
        </authorList>
    </citation>
    <scope>NUCLEOTIDE SEQUENCE [LARGE SCALE GENOMIC DNA]</scope>
    <source>
        <strain evidence="4 5">WF-2</strain>
    </source>
</reference>
<dbReference type="Proteomes" id="UP000262917">
    <property type="component" value="Unassembled WGS sequence"/>
</dbReference>
<dbReference type="Pfam" id="PF00583">
    <property type="entry name" value="Acetyltransf_1"/>
    <property type="match status" value="1"/>
</dbReference>
<evidence type="ECO:0000256" key="1">
    <source>
        <dbReference type="ARBA" id="ARBA00022679"/>
    </source>
</evidence>
<dbReference type="AlphaFoldDB" id="A0A372DLW2"/>
<dbReference type="PROSITE" id="PS51186">
    <property type="entry name" value="GNAT"/>
    <property type="match status" value="1"/>
</dbReference>
<dbReference type="Gene3D" id="3.40.630.30">
    <property type="match status" value="1"/>
</dbReference>